<proteinExistence type="predicted"/>
<dbReference type="AlphaFoldDB" id="A0A3N2SBX2"/>
<evidence type="ECO:0000313" key="2">
    <source>
        <dbReference type="Proteomes" id="UP000268051"/>
    </source>
</evidence>
<sequence>MQTVKLNNGIVMPLQGFGVYQMTEAVECERAVLDALDAATSAFFSHHDPAIVEWLAARKLDV</sequence>
<dbReference type="Proteomes" id="UP000268051">
    <property type="component" value="Unassembled WGS sequence"/>
</dbReference>
<dbReference type="InterPro" id="IPR036812">
    <property type="entry name" value="NAD(P)_OxRdtase_dom_sf"/>
</dbReference>
<evidence type="ECO:0008006" key="3">
    <source>
        <dbReference type="Google" id="ProtNLM"/>
    </source>
</evidence>
<dbReference type="Gene3D" id="3.20.20.100">
    <property type="entry name" value="NADP-dependent oxidoreductase domain"/>
    <property type="match status" value="1"/>
</dbReference>
<dbReference type="EMBL" id="RHFN01000003">
    <property type="protein sequence ID" value="ROU17177.1"/>
    <property type="molecule type" value="Genomic_DNA"/>
</dbReference>
<reference evidence="1 2" key="1">
    <citation type="submission" date="2018-10" db="EMBL/GenBank/DDBJ databases">
        <title>Horizontal transference of carbapenem resistance between Klebsiella pneumoniae and Kluyvera ascorbata during abdominal infection: a case report.</title>
        <authorList>
            <person name="Raro O.H.F."/>
            <person name="Lima-Morales D."/>
            <person name="Barth A.L."/>
            <person name="Paim T.G.S."/>
            <person name="Mott M.P."/>
            <person name="Riche C.V.W."/>
            <person name="Teixeira U.F."/>
            <person name="Waechter F."/>
            <person name="Dias C.A.G."/>
        </authorList>
    </citation>
    <scope>NUCLEOTIDE SEQUENCE [LARGE SCALE GENOMIC DNA]</scope>
    <source>
        <strain evidence="1 2">OT2</strain>
    </source>
</reference>
<comment type="caution">
    <text evidence="1">The sequence shown here is derived from an EMBL/GenBank/DDBJ whole genome shotgun (WGS) entry which is preliminary data.</text>
</comment>
<gene>
    <name evidence="1" type="ORF">EB837_04500</name>
</gene>
<accession>A0A3N2SBX2</accession>
<evidence type="ECO:0000313" key="1">
    <source>
        <dbReference type="EMBL" id="ROU17177.1"/>
    </source>
</evidence>
<protein>
    <recommendedName>
        <fullName evidence="3">Aldo/keto reductase</fullName>
    </recommendedName>
</protein>
<organism evidence="1 2">
    <name type="scientific">Kluyvera ascorbata</name>
    <dbReference type="NCBI Taxonomy" id="51288"/>
    <lineage>
        <taxon>Bacteria</taxon>
        <taxon>Pseudomonadati</taxon>
        <taxon>Pseudomonadota</taxon>
        <taxon>Gammaproteobacteria</taxon>
        <taxon>Enterobacterales</taxon>
        <taxon>Enterobacteriaceae</taxon>
        <taxon>Kluyvera</taxon>
    </lineage>
</organism>
<dbReference type="OrthoDB" id="9804790at2"/>
<name>A0A3N2SBX2_9ENTR</name>